<accession>A0A5N6X2K3</accession>
<dbReference type="SUPFAM" id="SSF89372">
    <property type="entry name" value="Fucose-specific lectin"/>
    <property type="match status" value="1"/>
</dbReference>
<proteinExistence type="predicted"/>
<dbReference type="AlphaFoldDB" id="A0A5N6X2K3"/>
<dbReference type="Gene3D" id="2.120.10.70">
    <property type="entry name" value="Fucose-specific lectin"/>
    <property type="match status" value="1"/>
</dbReference>
<sequence>MDISVSDVAYLLTLPAGALSLDDKVIYFIVNEDGELTEKHWNGKEYEDNVFISSDFRASPSAKYLLNQNTRRVFFPSRDNALKYAEYDEDEEEWTENFVDRDGPIQLHPESKISGCFDDLNGQIIFFQDPSGALQCIRLAENNECTPLPPLPKINQSGNIIHTAYATNDGVIHVLYIDDTGRIHVVNLATPESQWQDIVLETANFGSSQITNFAMTSTNEAERGFLAVVSGTTIVYIDPRGELMEVGAIDKKRFDPSSSEECANELYRICKKIVRAFGGGKIKSGCSCREK</sequence>
<reference evidence="2" key="1">
    <citation type="submission" date="2019-04" db="EMBL/GenBank/DDBJ databases">
        <title>Friends and foes A comparative genomics studyof 23 Aspergillus species from section Flavi.</title>
        <authorList>
            <consortium name="DOE Joint Genome Institute"/>
            <person name="Kjaerbolling I."/>
            <person name="Vesth T."/>
            <person name="Frisvad J.C."/>
            <person name="Nybo J.L."/>
            <person name="Theobald S."/>
            <person name="Kildgaard S."/>
            <person name="Isbrandt T."/>
            <person name="Kuo A."/>
            <person name="Sato A."/>
            <person name="Lyhne E.K."/>
            <person name="Kogle M.E."/>
            <person name="Wiebenga A."/>
            <person name="Kun R.S."/>
            <person name="Lubbers R.J."/>
            <person name="Makela M.R."/>
            <person name="Barry K."/>
            <person name="Chovatia M."/>
            <person name="Clum A."/>
            <person name="Daum C."/>
            <person name="Haridas S."/>
            <person name="He G."/>
            <person name="LaButti K."/>
            <person name="Lipzen A."/>
            <person name="Mondo S."/>
            <person name="Riley R."/>
            <person name="Salamov A."/>
            <person name="Simmons B.A."/>
            <person name="Magnuson J.K."/>
            <person name="Henrissat B."/>
            <person name="Mortensen U.H."/>
            <person name="Larsen T.O."/>
            <person name="Devries R.P."/>
            <person name="Grigoriev I.V."/>
            <person name="Machida M."/>
            <person name="Baker S.E."/>
            <person name="Andersen M.R."/>
        </authorList>
    </citation>
    <scope>NUCLEOTIDE SEQUENCE [LARGE SCALE GENOMIC DNA]</scope>
    <source>
        <strain evidence="2">CBS 130017</strain>
    </source>
</reference>
<evidence type="ECO:0008006" key="3">
    <source>
        <dbReference type="Google" id="ProtNLM"/>
    </source>
</evidence>
<dbReference type="Proteomes" id="UP000325945">
    <property type="component" value="Unassembled WGS sequence"/>
</dbReference>
<keyword evidence="2" id="KW-1185">Reference proteome</keyword>
<organism evidence="1 2">
    <name type="scientific">Aspergillus sergii</name>
    <dbReference type="NCBI Taxonomy" id="1034303"/>
    <lineage>
        <taxon>Eukaryota</taxon>
        <taxon>Fungi</taxon>
        <taxon>Dikarya</taxon>
        <taxon>Ascomycota</taxon>
        <taxon>Pezizomycotina</taxon>
        <taxon>Eurotiomycetes</taxon>
        <taxon>Eurotiomycetidae</taxon>
        <taxon>Eurotiales</taxon>
        <taxon>Aspergillaceae</taxon>
        <taxon>Aspergillus</taxon>
        <taxon>Aspergillus subgen. Circumdati</taxon>
    </lineage>
</organism>
<dbReference type="EMBL" id="ML741794">
    <property type="protein sequence ID" value="KAE8327133.1"/>
    <property type="molecule type" value="Genomic_DNA"/>
</dbReference>
<protein>
    <recommendedName>
        <fullName evidence="3">Fucose-specific lectin</fullName>
    </recommendedName>
</protein>
<evidence type="ECO:0000313" key="2">
    <source>
        <dbReference type="Proteomes" id="UP000325945"/>
    </source>
</evidence>
<evidence type="ECO:0000313" key="1">
    <source>
        <dbReference type="EMBL" id="KAE8327133.1"/>
    </source>
</evidence>
<gene>
    <name evidence="1" type="ORF">BDV39DRAFT_82707</name>
</gene>
<name>A0A5N6X2K3_9EURO</name>